<dbReference type="RefSeq" id="XP_056688513.1">
    <property type="nucleotide sequence ID" value="XM_056832535.1"/>
</dbReference>
<dbReference type="GeneID" id="130463409"/>
<sequence length="186" mass="21694">MISLIENLEHINNSCPNINYNAFLLFNRQEVIEEDENINNDEIVASPPKRMKRKSIAPKTKVRSVTIEKQDEDPVEKDDEETDDDILISQFRVARTQPPRKRTKKQEKKDEKDVEKRGKGVVQKKAAKALGTRTPTRRSLRVQESVKAVEEEEEEREIVKETKRKVGRKPRKTVKKEESDISEEDE</sequence>
<keyword evidence="2" id="KW-1185">Reference proteome</keyword>
<protein>
    <submittedName>
        <fullName evidence="3">FK506-binding protein 3-like</fullName>
    </submittedName>
</protein>
<reference evidence="2" key="1">
    <citation type="journal article" date="2021" name="Nat. Commun.">
        <title>Genomic analyses provide insights into spinach domestication and the genetic basis of agronomic traits.</title>
        <authorList>
            <person name="Cai X."/>
            <person name="Sun X."/>
            <person name="Xu C."/>
            <person name="Sun H."/>
            <person name="Wang X."/>
            <person name="Ge C."/>
            <person name="Zhang Z."/>
            <person name="Wang Q."/>
            <person name="Fei Z."/>
            <person name="Jiao C."/>
            <person name="Wang Q."/>
        </authorList>
    </citation>
    <scope>NUCLEOTIDE SEQUENCE [LARGE SCALE GENOMIC DNA]</scope>
    <source>
        <strain evidence="2">cv. Varoflay</strain>
    </source>
</reference>
<feature type="region of interest" description="Disordered" evidence="1">
    <location>
        <begin position="49"/>
        <end position="186"/>
    </location>
</feature>
<evidence type="ECO:0000256" key="1">
    <source>
        <dbReference type="SAM" id="MobiDB-lite"/>
    </source>
</evidence>
<feature type="compositionally biased region" description="Basic residues" evidence="1">
    <location>
        <begin position="49"/>
        <end position="62"/>
    </location>
</feature>
<proteinExistence type="predicted"/>
<evidence type="ECO:0000313" key="3">
    <source>
        <dbReference type="RefSeq" id="XP_056688513.1"/>
    </source>
</evidence>
<feature type="compositionally biased region" description="Acidic residues" evidence="1">
    <location>
        <begin position="70"/>
        <end position="86"/>
    </location>
</feature>
<name>A0ABM3QYT6_SPIOL</name>
<organism evidence="2 3">
    <name type="scientific">Spinacia oleracea</name>
    <name type="common">Spinach</name>
    <dbReference type="NCBI Taxonomy" id="3562"/>
    <lineage>
        <taxon>Eukaryota</taxon>
        <taxon>Viridiplantae</taxon>
        <taxon>Streptophyta</taxon>
        <taxon>Embryophyta</taxon>
        <taxon>Tracheophyta</taxon>
        <taxon>Spermatophyta</taxon>
        <taxon>Magnoliopsida</taxon>
        <taxon>eudicotyledons</taxon>
        <taxon>Gunneridae</taxon>
        <taxon>Pentapetalae</taxon>
        <taxon>Caryophyllales</taxon>
        <taxon>Chenopodiaceae</taxon>
        <taxon>Chenopodioideae</taxon>
        <taxon>Anserineae</taxon>
        <taxon>Spinacia</taxon>
    </lineage>
</organism>
<feature type="compositionally biased region" description="Basic and acidic residues" evidence="1">
    <location>
        <begin position="107"/>
        <end position="118"/>
    </location>
</feature>
<dbReference type="Proteomes" id="UP000813463">
    <property type="component" value="Chromosome 6"/>
</dbReference>
<gene>
    <name evidence="3" type="primary">LOC130463409</name>
</gene>
<reference evidence="3" key="2">
    <citation type="submission" date="2025-08" db="UniProtKB">
        <authorList>
            <consortium name="RefSeq"/>
        </authorList>
    </citation>
    <scope>IDENTIFICATION</scope>
    <source>
        <tissue evidence="3">Leaf</tissue>
    </source>
</reference>
<accession>A0ABM3QYT6</accession>
<evidence type="ECO:0000313" key="2">
    <source>
        <dbReference type="Proteomes" id="UP000813463"/>
    </source>
</evidence>
<feature type="compositionally biased region" description="Basic residues" evidence="1">
    <location>
        <begin position="162"/>
        <end position="174"/>
    </location>
</feature>